<proteinExistence type="predicted"/>
<evidence type="ECO:0000313" key="2">
    <source>
        <dbReference type="Proteomes" id="UP001171620"/>
    </source>
</evidence>
<evidence type="ECO:0000313" key="1">
    <source>
        <dbReference type="EMBL" id="MDN7794362.1"/>
    </source>
</evidence>
<dbReference type="RefSeq" id="WP_155416605.1">
    <property type="nucleotide sequence ID" value="NZ_JAIZRM010000001.1"/>
</dbReference>
<accession>A0AAW7SWU0</accession>
<dbReference type="AlphaFoldDB" id="A0AAW7SWU0"/>
<sequence length="96" mass="11193">MKYRIEIDSREKKSAKKRSSFIRLERFELRAIRALHERFTGRVPRVAGRCGIFYGTPNQHAVVIAAFPPFLCCAPRDISYGNIPKYFQISCDYFCL</sequence>
<reference evidence="1" key="1">
    <citation type="submission" date="2023-07" db="EMBL/GenBank/DDBJ databases">
        <title>A collection of bacterial strains from the Burkholderia cepacia Research Laboratory and Repository.</title>
        <authorList>
            <person name="Lipuma J."/>
            <person name="Spilker T."/>
            <person name="Caverly L."/>
        </authorList>
    </citation>
    <scope>NUCLEOTIDE SEQUENCE</scope>
    <source>
        <strain evidence="1">AU44268</strain>
    </source>
</reference>
<organism evidence="1 2">
    <name type="scientific">Burkholderia vietnamiensis</name>
    <dbReference type="NCBI Taxonomy" id="60552"/>
    <lineage>
        <taxon>Bacteria</taxon>
        <taxon>Pseudomonadati</taxon>
        <taxon>Pseudomonadota</taxon>
        <taxon>Betaproteobacteria</taxon>
        <taxon>Burkholderiales</taxon>
        <taxon>Burkholderiaceae</taxon>
        <taxon>Burkholderia</taxon>
        <taxon>Burkholderia cepacia complex</taxon>
    </lineage>
</organism>
<dbReference type="Proteomes" id="UP001171620">
    <property type="component" value="Unassembled WGS sequence"/>
</dbReference>
<gene>
    <name evidence="1" type="ORF">QZM33_05225</name>
</gene>
<name>A0AAW7SWU0_BURVI</name>
<protein>
    <submittedName>
        <fullName evidence="1">Uncharacterized protein</fullName>
    </submittedName>
</protein>
<dbReference type="EMBL" id="JAUJRV010000002">
    <property type="protein sequence ID" value="MDN7794362.1"/>
    <property type="molecule type" value="Genomic_DNA"/>
</dbReference>
<comment type="caution">
    <text evidence="1">The sequence shown here is derived from an EMBL/GenBank/DDBJ whole genome shotgun (WGS) entry which is preliminary data.</text>
</comment>